<dbReference type="OrthoDB" id="202537at2759"/>
<evidence type="ECO:0000313" key="9">
    <source>
        <dbReference type="Proteomes" id="UP000073492"/>
    </source>
</evidence>
<keyword evidence="9" id="KW-1185">Reference proteome</keyword>
<dbReference type="PANTHER" id="PTHR42800">
    <property type="entry name" value="EXOINULINASE INUD (AFU_ORTHOLOGUE AFUA_5G00480)"/>
    <property type="match status" value="1"/>
</dbReference>
<dbReference type="InterPro" id="IPR023296">
    <property type="entry name" value="Glyco_hydro_beta-prop_sf"/>
</dbReference>
<feature type="domain" description="Glycosyl hydrolase family 32 N-terminal" evidence="6">
    <location>
        <begin position="57"/>
        <end position="412"/>
    </location>
</feature>
<dbReference type="Proteomes" id="UP000073492">
    <property type="component" value="Unassembled WGS sequence"/>
</dbReference>
<dbReference type="STRING" id="113226.A0A139HC84"/>
<evidence type="ECO:0000256" key="3">
    <source>
        <dbReference type="ARBA" id="ARBA00023295"/>
    </source>
</evidence>
<feature type="region of interest" description="Disordered" evidence="5">
    <location>
        <begin position="303"/>
        <end position="326"/>
    </location>
</feature>
<name>A0A139HC84_9PEZI</name>
<dbReference type="Pfam" id="PF00251">
    <property type="entry name" value="Glyco_hydro_32N"/>
    <property type="match status" value="1"/>
</dbReference>
<dbReference type="Pfam" id="PF08244">
    <property type="entry name" value="Glyco_hydro_32C"/>
    <property type="match status" value="1"/>
</dbReference>
<dbReference type="InterPro" id="IPR013148">
    <property type="entry name" value="Glyco_hydro_32_N"/>
</dbReference>
<evidence type="ECO:0008006" key="10">
    <source>
        <dbReference type="Google" id="ProtNLM"/>
    </source>
</evidence>
<dbReference type="InterPro" id="IPR001362">
    <property type="entry name" value="Glyco_hydro_32"/>
</dbReference>
<dbReference type="GO" id="GO:0005737">
    <property type="term" value="C:cytoplasm"/>
    <property type="evidence" value="ECO:0007669"/>
    <property type="project" value="TreeGrafter"/>
</dbReference>
<dbReference type="GO" id="GO:0005987">
    <property type="term" value="P:sucrose catabolic process"/>
    <property type="evidence" value="ECO:0007669"/>
    <property type="project" value="TreeGrafter"/>
</dbReference>
<dbReference type="PANTHER" id="PTHR42800:SF3">
    <property type="entry name" value="GLYCOSYL HYDROLASE FAMILY 32 N-TERMINAL DOMAIN-CONTAINING PROTEIN"/>
    <property type="match status" value="1"/>
</dbReference>
<keyword evidence="3 4" id="KW-0326">Glycosidase</keyword>
<reference evidence="8 9" key="1">
    <citation type="submission" date="2015-07" db="EMBL/GenBank/DDBJ databases">
        <title>Comparative genomics of the Sigatoka disease complex on banana suggests a link between parallel evolutionary changes in Pseudocercospora fijiensis and Pseudocercospora eumusae and increased virulence on the banana host.</title>
        <authorList>
            <person name="Chang T.-C."/>
            <person name="Salvucci A."/>
            <person name="Crous P.W."/>
            <person name="Stergiopoulos I."/>
        </authorList>
    </citation>
    <scope>NUCLEOTIDE SEQUENCE [LARGE SCALE GENOMIC DNA]</scope>
    <source>
        <strain evidence="8 9">CBS 116634</strain>
    </source>
</reference>
<keyword evidence="2 4" id="KW-0378">Hydrolase</keyword>
<feature type="domain" description="Glycosyl hydrolase family 32 C-terminal" evidence="7">
    <location>
        <begin position="471"/>
        <end position="610"/>
    </location>
</feature>
<dbReference type="Gene3D" id="2.60.120.560">
    <property type="entry name" value="Exo-inulinase, domain 1"/>
    <property type="match status" value="1"/>
</dbReference>
<dbReference type="InterPro" id="IPR013320">
    <property type="entry name" value="ConA-like_dom_sf"/>
</dbReference>
<feature type="compositionally biased region" description="Polar residues" evidence="5">
    <location>
        <begin position="1"/>
        <end position="24"/>
    </location>
</feature>
<evidence type="ECO:0000259" key="7">
    <source>
        <dbReference type="Pfam" id="PF08244"/>
    </source>
</evidence>
<proteinExistence type="inferred from homology"/>
<evidence type="ECO:0000256" key="1">
    <source>
        <dbReference type="ARBA" id="ARBA00009902"/>
    </source>
</evidence>
<dbReference type="InterPro" id="IPR013189">
    <property type="entry name" value="Glyco_hydro_32_C"/>
</dbReference>
<comment type="similarity">
    <text evidence="1 4">Belongs to the glycosyl hydrolase 32 family.</text>
</comment>
<feature type="compositionally biased region" description="Polar residues" evidence="5">
    <location>
        <begin position="314"/>
        <end position="324"/>
    </location>
</feature>
<evidence type="ECO:0000256" key="5">
    <source>
        <dbReference type="SAM" id="MobiDB-lite"/>
    </source>
</evidence>
<protein>
    <recommendedName>
        <fullName evidence="10">Glycosyl hydrolase family 32 N-terminal domain-containing protein</fullName>
    </recommendedName>
</protein>
<dbReference type="SMART" id="SM00640">
    <property type="entry name" value="Glyco_32"/>
    <property type="match status" value="1"/>
</dbReference>
<evidence type="ECO:0000259" key="6">
    <source>
        <dbReference type="Pfam" id="PF00251"/>
    </source>
</evidence>
<gene>
    <name evidence="8" type="ORF">AC579_920</name>
</gene>
<accession>A0A139HC84</accession>
<sequence>MSTSSSEVADLTPFSSHSEPTTAPSSPPVSKSPLRQLKQQADLTRQQRFARWRPAFHLMARDGWMNDPCAPGYDSKTGLYHVSFQWNPSGPDWGDICWGSATSPDMINWTLRDEPCLWPEASYDNRGIFTGCMINGKDGSINYAYTSVNHLPIHYTLPHVKGSESLSLAKSFDGGKTFRRIDANPILPSEPDGVDVTGWRDPFVGKWPRMAKHLSVDQNDTLFGIVSGGIRYTTPTTFLYAIDANDLSNWRYIGPLSNFGLNLRPSKWSGDLGKNWEVTNFTTLRDSEDPSIERDFVIMGTEGCIPGRRPSAPDPNTLSPSRPSRGQLWFSGDLQTPTSTNPSLSSPVEMTFNFGGHLDNGCLYAANSFFDPETQKQILWGWITEEDICDDLRHEQGWSGCLAMPRELSLQTLHNVVGTSSGSNLNSITSIEKNLNADGTYTIRTLASQPYTPLVSALRQHPNVRYTSLPRSDLGSFNSVHLSGGLSSKSWELDTTFSVSRSTQHIGISISHAKDNSRTTTLFYDQPSESFAINRPAFPVLNSSELVNSEPEKAPFTLFEMREAGREELRVRVWRDNSVMEVFVNGRCAISTRIYAAEETFGVKFFADECVEGIVDVPSQLIKAEVWDGIGI</sequence>
<evidence type="ECO:0000256" key="4">
    <source>
        <dbReference type="RuleBase" id="RU362110"/>
    </source>
</evidence>
<dbReference type="CDD" id="cd18621">
    <property type="entry name" value="GH32_XdINV-like"/>
    <property type="match status" value="1"/>
</dbReference>
<dbReference type="SUPFAM" id="SSF49899">
    <property type="entry name" value="Concanavalin A-like lectins/glucanases"/>
    <property type="match status" value="1"/>
</dbReference>
<dbReference type="EMBL" id="LFZO01000692">
    <property type="protein sequence ID" value="KXT00058.1"/>
    <property type="molecule type" value="Genomic_DNA"/>
</dbReference>
<feature type="region of interest" description="Disordered" evidence="5">
    <location>
        <begin position="1"/>
        <end position="40"/>
    </location>
</feature>
<dbReference type="SUPFAM" id="SSF75005">
    <property type="entry name" value="Arabinanase/levansucrase/invertase"/>
    <property type="match status" value="1"/>
</dbReference>
<comment type="caution">
    <text evidence="8">The sequence shown here is derived from an EMBL/GenBank/DDBJ whole genome shotgun (WGS) entry which is preliminary data.</text>
</comment>
<dbReference type="Gene3D" id="2.115.10.20">
    <property type="entry name" value="Glycosyl hydrolase domain, family 43"/>
    <property type="match status" value="1"/>
</dbReference>
<dbReference type="GO" id="GO:0004575">
    <property type="term" value="F:sucrose alpha-glucosidase activity"/>
    <property type="evidence" value="ECO:0007669"/>
    <property type="project" value="TreeGrafter"/>
</dbReference>
<evidence type="ECO:0000313" key="8">
    <source>
        <dbReference type="EMBL" id="KXT00058.1"/>
    </source>
</evidence>
<dbReference type="AlphaFoldDB" id="A0A139HC84"/>
<organism evidence="8 9">
    <name type="scientific">Pseudocercospora musae</name>
    <dbReference type="NCBI Taxonomy" id="113226"/>
    <lineage>
        <taxon>Eukaryota</taxon>
        <taxon>Fungi</taxon>
        <taxon>Dikarya</taxon>
        <taxon>Ascomycota</taxon>
        <taxon>Pezizomycotina</taxon>
        <taxon>Dothideomycetes</taxon>
        <taxon>Dothideomycetidae</taxon>
        <taxon>Mycosphaerellales</taxon>
        <taxon>Mycosphaerellaceae</taxon>
        <taxon>Pseudocercospora</taxon>
    </lineage>
</organism>
<evidence type="ECO:0000256" key="2">
    <source>
        <dbReference type="ARBA" id="ARBA00022801"/>
    </source>
</evidence>